<dbReference type="InterPro" id="IPR016187">
    <property type="entry name" value="CTDL_fold"/>
</dbReference>
<evidence type="ECO:0000256" key="1">
    <source>
        <dbReference type="ARBA" id="ARBA00023157"/>
    </source>
</evidence>
<dbReference type="Proteomes" id="UP001163046">
    <property type="component" value="Unassembled WGS sequence"/>
</dbReference>
<protein>
    <submittedName>
        <fullName evidence="3">C-type lectin (CTL) or carbohydrate-recognition domain (CRD)</fullName>
    </submittedName>
</protein>
<dbReference type="SUPFAM" id="SSF56436">
    <property type="entry name" value="C-type lectin-like"/>
    <property type="match status" value="1"/>
</dbReference>
<name>A0A9W9Z3Y0_9CNID</name>
<keyword evidence="4" id="KW-1185">Reference proteome</keyword>
<dbReference type="PROSITE" id="PS50041">
    <property type="entry name" value="C_TYPE_LECTIN_2"/>
    <property type="match status" value="1"/>
</dbReference>
<dbReference type="SMART" id="SM00034">
    <property type="entry name" value="CLECT"/>
    <property type="match status" value="1"/>
</dbReference>
<accession>A0A9W9Z3Y0</accession>
<dbReference type="EMBL" id="MU826827">
    <property type="protein sequence ID" value="KAJ7374540.1"/>
    <property type="molecule type" value="Genomic_DNA"/>
</dbReference>
<dbReference type="InterPro" id="IPR018378">
    <property type="entry name" value="C-type_lectin_CS"/>
</dbReference>
<evidence type="ECO:0000313" key="3">
    <source>
        <dbReference type="EMBL" id="KAJ7374540.1"/>
    </source>
</evidence>
<keyword evidence="1" id="KW-1015">Disulfide bond</keyword>
<dbReference type="PROSITE" id="PS00615">
    <property type="entry name" value="C_TYPE_LECTIN_1"/>
    <property type="match status" value="1"/>
</dbReference>
<evidence type="ECO:0000313" key="4">
    <source>
        <dbReference type="Proteomes" id="UP001163046"/>
    </source>
</evidence>
<dbReference type="OrthoDB" id="5971046at2759"/>
<comment type="caution">
    <text evidence="3">The sequence shown here is derived from an EMBL/GenBank/DDBJ whole genome shotgun (WGS) entry which is preliminary data.</text>
</comment>
<evidence type="ECO:0000259" key="2">
    <source>
        <dbReference type="PROSITE" id="PS50041"/>
    </source>
</evidence>
<dbReference type="InterPro" id="IPR050111">
    <property type="entry name" value="C-type_lectin/snaclec_domain"/>
</dbReference>
<sequence>MAVSPGNNKLFCCDLLASDKYSSSKSFQENATSHHFSIMSPCFNNPCRSGVTCKPNYNDGSYECEDCDTKDGWHSFNLACYKIFGEVKMSWNNARQHCEDLNSILATVHSPDENEFVSSLPTTAAGFTYAWIGASDAVSEGSWVWVDGKSWGGYENWYGNNPNGVDHANCALIYISYGQWDDAPCSLTRPYICKKNA</sequence>
<gene>
    <name evidence="3" type="primary">REG1B_1</name>
    <name evidence="3" type="ORF">OS493_004878</name>
</gene>
<dbReference type="Gene3D" id="3.10.100.10">
    <property type="entry name" value="Mannose-Binding Protein A, subunit A"/>
    <property type="match status" value="1"/>
</dbReference>
<dbReference type="InterPro" id="IPR001304">
    <property type="entry name" value="C-type_lectin-like"/>
</dbReference>
<dbReference type="InterPro" id="IPR016186">
    <property type="entry name" value="C-type_lectin-like/link_sf"/>
</dbReference>
<organism evidence="3 4">
    <name type="scientific">Desmophyllum pertusum</name>
    <dbReference type="NCBI Taxonomy" id="174260"/>
    <lineage>
        <taxon>Eukaryota</taxon>
        <taxon>Metazoa</taxon>
        <taxon>Cnidaria</taxon>
        <taxon>Anthozoa</taxon>
        <taxon>Hexacorallia</taxon>
        <taxon>Scleractinia</taxon>
        <taxon>Caryophylliina</taxon>
        <taxon>Caryophylliidae</taxon>
        <taxon>Desmophyllum</taxon>
    </lineage>
</organism>
<reference evidence="3" key="1">
    <citation type="submission" date="2023-01" db="EMBL/GenBank/DDBJ databases">
        <title>Genome assembly of the deep-sea coral Lophelia pertusa.</title>
        <authorList>
            <person name="Herrera S."/>
            <person name="Cordes E."/>
        </authorList>
    </citation>
    <scope>NUCLEOTIDE SEQUENCE</scope>
    <source>
        <strain evidence="3">USNM1676648</strain>
        <tissue evidence="3">Polyp</tissue>
    </source>
</reference>
<dbReference type="AlphaFoldDB" id="A0A9W9Z3Y0"/>
<proteinExistence type="predicted"/>
<dbReference type="CDD" id="cd00037">
    <property type="entry name" value="CLECT"/>
    <property type="match status" value="1"/>
</dbReference>
<dbReference type="PANTHER" id="PTHR22803">
    <property type="entry name" value="MANNOSE, PHOSPHOLIPASE, LECTIN RECEPTOR RELATED"/>
    <property type="match status" value="1"/>
</dbReference>
<feature type="domain" description="C-type lectin" evidence="2">
    <location>
        <begin position="76"/>
        <end position="194"/>
    </location>
</feature>
<dbReference type="Pfam" id="PF00059">
    <property type="entry name" value="Lectin_C"/>
    <property type="match status" value="1"/>
</dbReference>